<feature type="region of interest" description="Disordered" evidence="6">
    <location>
        <begin position="109"/>
        <end position="139"/>
    </location>
</feature>
<dbReference type="SUPFAM" id="SSF53335">
    <property type="entry name" value="S-adenosyl-L-methionine-dependent methyltransferases"/>
    <property type="match status" value="1"/>
</dbReference>
<dbReference type="PANTHER" id="PTHR10629">
    <property type="entry name" value="CYTOSINE-SPECIFIC METHYLTRANSFERASE"/>
    <property type="match status" value="1"/>
</dbReference>
<dbReference type="GO" id="GO:0003886">
    <property type="term" value="F:DNA (cytosine-5-)-methyltransferase activity"/>
    <property type="evidence" value="ECO:0007669"/>
    <property type="project" value="UniProtKB-EC"/>
</dbReference>
<proteinExistence type="inferred from homology"/>
<dbReference type="PANTHER" id="PTHR10629:SF54">
    <property type="entry name" value="DNA METHYLTRANSFERASE DIM-2"/>
    <property type="match status" value="1"/>
</dbReference>
<dbReference type="Proteomes" id="UP000606974">
    <property type="component" value="Unassembled WGS sequence"/>
</dbReference>
<evidence type="ECO:0000256" key="5">
    <source>
        <dbReference type="PROSITE-ProRule" id="PRU01016"/>
    </source>
</evidence>
<dbReference type="PRINTS" id="PR00105">
    <property type="entry name" value="C5METTRFRASE"/>
</dbReference>
<protein>
    <recommendedName>
        <fullName evidence="1">DNA (cytosine-5-)-methyltransferase</fullName>
        <ecNumber evidence="1">2.1.1.37</ecNumber>
    </recommendedName>
</protein>
<feature type="active site" evidence="5">
    <location>
        <position position="764"/>
    </location>
</feature>
<dbReference type="OrthoDB" id="5376140at2759"/>
<name>A0A8H7A9Z6_9EURO</name>
<evidence type="ECO:0000259" key="7">
    <source>
        <dbReference type="Pfam" id="PF25423"/>
    </source>
</evidence>
<keyword evidence="3 5" id="KW-0808">Transferase</keyword>
<keyword evidence="4 5" id="KW-0949">S-adenosyl-L-methionine</keyword>
<comment type="caution">
    <text evidence="8">The sequence shown here is derived from an EMBL/GenBank/DDBJ whole genome shotgun (WGS) entry which is preliminary data.</text>
</comment>
<gene>
    <name evidence="8" type="ORF">GJ744_002633</name>
</gene>
<dbReference type="GO" id="GO:0003677">
    <property type="term" value="F:DNA binding"/>
    <property type="evidence" value="ECO:0007669"/>
    <property type="project" value="TreeGrafter"/>
</dbReference>
<dbReference type="GO" id="GO:0005634">
    <property type="term" value="C:nucleus"/>
    <property type="evidence" value="ECO:0007669"/>
    <property type="project" value="TreeGrafter"/>
</dbReference>
<feature type="domain" description="DUF7893" evidence="7">
    <location>
        <begin position="351"/>
        <end position="445"/>
    </location>
</feature>
<accession>A0A8H7A9Z6</accession>
<evidence type="ECO:0000313" key="9">
    <source>
        <dbReference type="Proteomes" id="UP000606974"/>
    </source>
</evidence>
<dbReference type="Pfam" id="PF25423">
    <property type="entry name" value="DUF7893"/>
    <property type="match status" value="1"/>
</dbReference>
<dbReference type="PROSITE" id="PS51679">
    <property type="entry name" value="SAM_MT_C5"/>
    <property type="match status" value="1"/>
</dbReference>
<dbReference type="InterPro" id="IPR057215">
    <property type="entry name" value="DUF7893"/>
</dbReference>
<evidence type="ECO:0000256" key="1">
    <source>
        <dbReference type="ARBA" id="ARBA00011975"/>
    </source>
</evidence>
<dbReference type="Pfam" id="PF00145">
    <property type="entry name" value="DNA_methylase"/>
    <property type="match status" value="1"/>
</dbReference>
<evidence type="ECO:0000313" key="8">
    <source>
        <dbReference type="EMBL" id="KAF7504164.1"/>
    </source>
</evidence>
<organism evidence="8 9">
    <name type="scientific">Endocarpon pusillum</name>
    <dbReference type="NCBI Taxonomy" id="364733"/>
    <lineage>
        <taxon>Eukaryota</taxon>
        <taxon>Fungi</taxon>
        <taxon>Dikarya</taxon>
        <taxon>Ascomycota</taxon>
        <taxon>Pezizomycotina</taxon>
        <taxon>Eurotiomycetes</taxon>
        <taxon>Chaetothyriomycetidae</taxon>
        <taxon>Verrucariales</taxon>
        <taxon>Verrucariaceae</taxon>
        <taxon>Endocarpon</taxon>
    </lineage>
</organism>
<dbReference type="GO" id="GO:0032259">
    <property type="term" value="P:methylation"/>
    <property type="evidence" value="ECO:0007669"/>
    <property type="project" value="UniProtKB-KW"/>
</dbReference>
<evidence type="ECO:0000256" key="2">
    <source>
        <dbReference type="ARBA" id="ARBA00022603"/>
    </source>
</evidence>
<dbReference type="GO" id="GO:0044027">
    <property type="term" value="P:negative regulation of gene expression via chromosomal CpG island methylation"/>
    <property type="evidence" value="ECO:0007669"/>
    <property type="project" value="TreeGrafter"/>
</dbReference>
<feature type="region of interest" description="Disordered" evidence="6">
    <location>
        <begin position="862"/>
        <end position="883"/>
    </location>
</feature>
<dbReference type="EC" id="2.1.1.37" evidence="1"/>
<evidence type="ECO:0000256" key="3">
    <source>
        <dbReference type="ARBA" id="ARBA00022679"/>
    </source>
</evidence>
<dbReference type="InterPro" id="IPR029063">
    <property type="entry name" value="SAM-dependent_MTases_sf"/>
</dbReference>
<evidence type="ECO:0000256" key="6">
    <source>
        <dbReference type="SAM" id="MobiDB-lite"/>
    </source>
</evidence>
<comment type="similarity">
    <text evidence="5">Belongs to the class I-like SAM-binding methyltransferase superfamily. C5-methyltransferase family.</text>
</comment>
<dbReference type="AlphaFoldDB" id="A0A8H7A9Z6"/>
<reference evidence="8" key="1">
    <citation type="submission" date="2020-02" db="EMBL/GenBank/DDBJ databases">
        <authorList>
            <person name="Palmer J.M."/>
        </authorList>
    </citation>
    <scope>NUCLEOTIDE SEQUENCE</scope>
    <source>
        <strain evidence="8">EPUS1.4</strain>
        <tissue evidence="8">Thallus</tissue>
    </source>
</reference>
<dbReference type="Gene3D" id="3.40.50.150">
    <property type="entry name" value="Vaccinia Virus protein VP39"/>
    <property type="match status" value="2"/>
</dbReference>
<dbReference type="Gene3D" id="3.90.120.10">
    <property type="entry name" value="DNA Methylase, subunit A, domain 2"/>
    <property type="match status" value="1"/>
</dbReference>
<dbReference type="InterPro" id="IPR050390">
    <property type="entry name" value="C5-Methyltransferase"/>
</dbReference>
<keyword evidence="2 5" id="KW-0489">Methyltransferase</keyword>
<feature type="compositionally biased region" description="Low complexity" evidence="6">
    <location>
        <begin position="119"/>
        <end position="134"/>
    </location>
</feature>
<sequence>MDSESPKSYDSDAILVESGIEAIVSTSSITSISSENSSDAISISSADRMDQKIPDQQFSITQTSNLFDRGSGEVLDHTASQERGRPQDLHFRSVCRLLDAENFEATDLRAGSSRDESSQSDISCSEEVTSLSESSLEENGAEESLIHEALSVLGVGGATARKGAIHPSETESSTIPNDYSHSSPLSQKLECVSIPPLLVPKSKYIGWKHSLSTTDESATLSRILEAQAGNQEQPDSFHDILVEDFVIYRPGHQNHYPWQVVTLDNIISNRESCRYLLNGVLKCGVIAEYVEAMEIDIDTISIDGFEDTEIHSVQDMVYLQTVVCARRRTALDCWYRLGEPSGQYRDLYKRFLWVADLAKHVIDYTNWKYHSEDHKVTVRLKDFQQDFMTRIVDWHAGSLQFEEWLHVYNKPDFRIPLNRHREFIYSRAASLGGHYPYHDLWSDLMVRPKVSMSDCNGLREDTLVTTYVKHCCRSMPWSYVLKAERMSESARLQQQRRATAMGFSLDALDHHSAGLDEIPRTAALLEVAAKSGLTSAISADEASGRFAIVRWKRSQGRTTYHEYSYVYIQKVVKSELKVIFVYLPSETICLDGHYPHQNELFLSECCNCSTDNAPIFLSDIIRLVGVTIGDEIVGLQDFFVRQKYVHNEDTISRLETSDLLCPCLRPPDVASTEEKYDKVQSEPLSGLGLFAGCGNLDLGLEAFGAVKFVAAVEISETALKTYAANRSMGFDGLIFDSVNPTLLKILQGSLDLHDIGLISAGSPCKGWSMANPYRGDENAMRNCSLVASTMSYIETFLPSYAVLENVGGMGSGVGNSCNQVIACLVGLGYQIRKMKLNSRDFGSCQGRDRLFILAAAPNVPLPKEPRPSHSKTTGFAKASEVSQGLPPMDNDDLICISHADHIAGAKQTPLFRELIRRIPRYPRTMNFLQSVKKGYQGKAQLEWLLSRKGLHAVKDHMAFTRLDPDGLIPTITTSPRPACGWGGGRIIHWDEHRTLTLLEARRAQGIPDEDVIIGDLPKQWAQVGNAVNRKVARVLGRVIADSWFSKKASPGPEIVVAIPANKTSGRSPKAKQETRLSYIGDDHVSGGLNLKDMEQGEAQFVQDIFRHYGRTSDTKQVSIDNNASNLSFRQIQRREISTIERNAAGDKKSVRMFAERSIEVCTKAPTPPSEDIEYGSAERPIDLEAEVSISKRRREDISDDEENDDDLKNWVGKRVRLRMNN</sequence>
<keyword evidence="9" id="KW-1185">Reference proteome</keyword>
<dbReference type="EMBL" id="JAACFV010000147">
    <property type="protein sequence ID" value="KAF7504164.1"/>
    <property type="molecule type" value="Genomic_DNA"/>
</dbReference>
<evidence type="ECO:0000256" key="4">
    <source>
        <dbReference type="ARBA" id="ARBA00022691"/>
    </source>
</evidence>
<dbReference type="InterPro" id="IPR001525">
    <property type="entry name" value="C5_MeTfrase"/>
</dbReference>